<evidence type="ECO:0008006" key="2">
    <source>
        <dbReference type="Google" id="ProtNLM"/>
    </source>
</evidence>
<protein>
    <recommendedName>
        <fullName evidence="2">Glycine reductase</fullName>
    </recommendedName>
</protein>
<dbReference type="AlphaFoldDB" id="B1XT31"/>
<sequence>MSKTSELTFAPEHDQSVRYIERARSYYLGLGYENPYVWAHYVDVPFTPLKKPLSQSVLSLITTVVP</sequence>
<dbReference type="KEGG" id="pne:Pnec_0209"/>
<dbReference type="eggNOG" id="ENOG502ZARI">
    <property type="taxonomic scope" value="Bacteria"/>
</dbReference>
<reference evidence="1" key="1">
    <citation type="submission" date="2008-03" db="EMBL/GenBank/DDBJ databases">
        <title>Complete sequence of Polynucleobacter necessarius STIR1.</title>
        <authorList>
            <consortium name="US DOE Joint Genome Institute"/>
            <person name="Copeland A."/>
            <person name="Lucas S."/>
            <person name="Lapidus A."/>
            <person name="Barry K."/>
            <person name="Detter J.C."/>
            <person name="Glavina del Rio T."/>
            <person name="Hammon N."/>
            <person name="Israni S."/>
            <person name="Dalin E."/>
            <person name="Tice H."/>
            <person name="Pitluck S."/>
            <person name="Chain P."/>
            <person name="Malfatti S."/>
            <person name="Shin M."/>
            <person name="Vergez L."/>
            <person name="Schmutz J."/>
            <person name="Larimer F."/>
            <person name="Land M."/>
            <person name="Hauser L."/>
            <person name="Kyrpides N."/>
            <person name="Kim E."/>
            <person name="Hahn M."/>
            <person name="Richardson P."/>
        </authorList>
    </citation>
    <scope>NUCLEOTIDE SEQUENCE [LARGE SCALE GENOMIC DNA]</scope>
    <source>
        <strain evidence="1">STIR1</strain>
    </source>
</reference>
<gene>
    <name evidence="1" type="ordered locus">Pnec_0209</name>
</gene>
<dbReference type="HOGENOM" id="CLU_2827487_0_0_4"/>
<organism evidence="1">
    <name type="scientific">Polynucleobacter necessarius subsp. necessarius (strain STIR1)</name>
    <dbReference type="NCBI Taxonomy" id="452638"/>
    <lineage>
        <taxon>Bacteria</taxon>
        <taxon>Pseudomonadati</taxon>
        <taxon>Pseudomonadota</taxon>
        <taxon>Betaproteobacteria</taxon>
        <taxon>Burkholderiales</taxon>
        <taxon>Burkholderiaceae</taxon>
        <taxon>Polynucleobacter</taxon>
    </lineage>
</organism>
<evidence type="ECO:0000313" key="1">
    <source>
        <dbReference type="EMBL" id="ACB43508.1"/>
    </source>
</evidence>
<name>B1XT31_POLNS</name>
<accession>B1XT31</accession>
<dbReference type="EMBL" id="CP001010">
    <property type="protein sequence ID" value="ACB43508.1"/>
    <property type="molecule type" value="Genomic_DNA"/>
</dbReference>
<proteinExistence type="predicted"/>